<evidence type="ECO:0000256" key="4">
    <source>
        <dbReference type="ARBA" id="ARBA00023002"/>
    </source>
</evidence>
<feature type="domain" description="Tyrosinase copper-binding" evidence="7">
    <location>
        <begin position="57"/>
        <end position="68"/>
    </location>
</feature>
<evidence type="ECO:0000256" key="2">
    <source>
        <dbReference type="ARBA" id="ARBA00009928"/>
    </source>
</evidence>
<dbReference type="SUPFAM" id="SSF48056">
    <property type="entry name" value="Di-copper centre-containing domain"/>
    <property type="match status" value="1"/>
</dbReference>
<organism evidence="8 9">
    <name type="scientific">Triticum urartu</name>
    <name type="common">Red wild einkorn</name>
    <name type="synonym">Crithodium urartu</name>
    <dbReference type="NCBI Taxonomy" id="4572"/>
    <lineage>
        <taxon>Eukaryota</taxon>
        <taxon>Viridiplantae</taxon>
        <taxon>Streptophyta</taxon>
        <taxon>Embryophyta</taxon>
        <taxon>Tracheophyta</taxon>
        <taxon>Spermatophyta</taxon>
        <taxon>Magnoliopsida</taxon>
        <taxon>Liliopsida</taxon>
        <taxon>Poales</taxon>
        <taxon>Poaceae</taxon>
        <taxon>BOP clade</taxon>
        <taxon>Pooideae</taxon>
        <taxon>Triticodae</taxon>
        <taxon>Triticeae</taxon>
        <taxon>Triticinae</taxon>
        <taxon>Triticum</taxon>
    </lineage>
</organism>
<dbReference type="Pfam" id="PF12142">
    <property type="entry name" value="PPO1_DWL"/>
    <property type="match status" value="1"/>
</dbReference>
<comment type="similarity">
    <text evidence="2">Belongs to the tyrosinase family.</text>
</comment>
<dbReference type="InterPro" id="IPR050316">
    <property type="entry name" value="Tyrosinase/Hemocyanin"/>
</dbReference>
<dbReference type="Pfam" id="PF00264">
    <property type="entry name" value="Tyrosinase"/>
    <property type="match status" value="1"/>
</dbReference>
<proteinExistence type="inferred from homology"/>
<reference evidence="8" key="2">
    <citation type="submission" date="2018-03" db="EMBL/GenBank/DDBJ databases">
        <title>The Triticum urartu genome reveals the dynamic nature of wheat genome evolution.</title>
        <authorList>
            <person name="Ling H."/>
            <person name="Ma B."/>
            <person name="Shi X."/>
            <person name="Liu H."/>
            <person name="Dong L."/>
            <person name="Sun H."/>
            <person name="Cao Y."/>
            <person name="Gao Q."/>
            <person name="Zheng S."/>
            <person name="Li Y."/>
            <person name="Yu Y."/>
            <person name="Du H."/>
            <person name="Qi M."/>
            <person name="Li Y."/>
            <person name="Yu H."/>
            <person name="Cui Y."/>
            <person name="Wang N."/>
            <person name="Chen C."/>
            <person name="Wu H."/>
            <person name="Zhao Y."/>
            <person name="Zhang J."/>
            <person name="Li Y."/>
            <person name="Zhou W."/>
            <person name="Zhang B."/>
            <person name="Hu W."/>
            <person name="Eijk M."/>
            <person name="Tang J."/>
            <person name="Witsenboer H."/>
            <person name="Zhao S."/>
            <person name="Li Z."/>
            <person name="Zhang A."/>
            <person name="Wang D."/>
            <person name="Liang C."/>
        </authorList>
    </citation>
    <scope>NUCLEOTIDE SEQUENCE [LARGE SCALE GENOMIC DNA]</scope>
    <source>
        <strain evidence="8">cv. G1812</strain>
    </source>
</reference>
<feature type="region of interest" description="Disordered" evidence="6">
    <location>
        <begin position="133"/>
        <end position="193"/>
    </location>
</feature>
<comment type="cofactor">
    <cofactor evidence="1">
        <name>Cu(2+)</name>
        <dbReference type="ChEBI" id="CHEBI:29036"/>
    </cofactor>
</comment>
<feature type="region of interest" description="Disordered" evidence="6">
    <location>
        <begin position="1"/>
        <end position="25"/>
    </location>
</feature>
<evidence type="ECO:0000256" key="1">
    <source>
        <dbReference type="ARBA" id="ARBA00001973"/>
    </source>
</evidence>
<evidence type="ECO:0000313" key="8">
    <source>
        <dbReference type="EnsemblPlants" id="TuG1812G0500005586.01.T01.cds369243"/>
    </source>
</evidence>
<dbReference type="GO" id="GO:0046872">
    <property type="term" value="F:metal ion binding"/>
    <property type="evidence" value="ECO:0007669"/>
    <property type="project" value="UniProtKB-KW"/>
</dbReference>
<evidence type="ECO:0000259" key="7">
    <source>
        <dbReference type="PROSITE" id="PS00498"/>
    </source>
</evidence>
<protein>
    <recommendedName>
        <fullName evidence="7">Tyrosinase copper-binding domain-containing protein</fullName>
    </recommendedName>
</protein>
<dbReference type="PROSITE" id="PS00498">
    <property type="entry name" value="TYROSINASE_2"/>
    <property type="match status" value="1"/>
</dbReference>
<reference evidence="8" key="3">
    <citation type="submission" date="2022-06" db="UniProtKB">
        <authorList>
            <consortium name="EnsemblPlants"/>
        </authorList>
    </citation>
    <scope>IDENTIFICATION</scope>
</reference>
<dbReference type="AlphaFoldDB" id="A0A8R7QME0"/>
<dbReference type="PRINTS" id="PR00092">
    <property type="entry name" value="TYROSINASE"/>
</dbReference>
<evidence type="ECO:0000256" key="6">
    <source>
        <dbReference type="SAM" id="MobiDB-lite"/>
    </source>
</evidence>
<name>A0A8R7QME0_TRIUA</name>
<evidence type="ECO:0000313" key="9">
    <source>
        <dbReference type="Proteomes" id="UP000015106"/>
    </source>
</evidence>
<feature type="compositionally biased region" description="Gly residues" evidence="6">
    <location>
        <begin position="182"/>
        <end position="193"/>
    </location>
</feature>
<sequence>MQLCRPSSTGPFRAGQSDQPGDGSVELSAHDAVHAWTSDIGLPNLENMGTYYSAGRDPLFYPHHNNIDRLWQAWCDIGTAHGYRGHVDFTDPDWLDSSFLFYDEESRMVRITVRDVLDTEKLQYRFDGVGTPWADGHPPTTPNVKGNTGSLKSVNIPGVPRRHGRERGGQTAGSATKLAREGGTGGGVGARWN</sequence>
<dbReference type="EnsemblPlants" id="TuG1812G0500005586.01.T01">
    <property type="protein sequence ID" value="TuG1812G0500005586.01.T01.cds369243"/>
    <property type="gene ID" value="TuG1812G0500005586.01"/>
</dbReference>
<dbReference type="InterPro" id="IPR008922">
    <property type="entry name" value="Di-copper_centre_dom_sf"/>
</dbReference>
<keyword evidence="3" id="KW-0479">Metal-binding</keyword>
<keyword evidence="4" id="KW-0560">Oxidoreductase</keyword>
<feature type="compositionally biased region" description="Polar residues" evidence="6">
    <location>
        <begin position="1"/>
        <end position="10"/>
    </location>
</feature>
<dbReference type="Gene3D" id="1.10.1280.10">
    <property type="entry name" value="Di-copper center containing domain from catechol oxidase"/>
    <property type="match status" value="1"/>
</dbReference>
<feature type="compositionally biased region" description="Polar residues" evidence="6">
    <location>
        <begin position="142"/>
        <end position="153"/>
    </location>
</feature>
<dbReference type="Proteomes" id="UP000015106">
    <property type="component" value="Chromosome 5"/>
</dbReference>
<reference evidence="9" key="1">
    <citation type="journal article" date="2013" name="Nature">
        <title>Draft genome of the wheat A-genome progenitor Triticum urartu.</title>
        <authorList>
            <person name="Ling H.Q."/>
            <person name="Zhao S."/>
            <person name="Liu D."/>
            <person name="Wang J."/>
            <person name="Sun H."/>
            <person name="Zhang C."/>
            <person name="Fan H."/>
            <person name="Li D."/>
            <person name="Dong L."/>
            <person name="Tao Y."/>
            <person name="Gao C."/>
            <person name="Wu H."/>
            <person name="Li Y."/>
            <person name="Cui Y."/>
            <person name="Guo X."/>
            <person name="Zheng S."/>
            <person name="Wang B."/>
            <person name="Yu K."/>
            <person name="Liang Q."/>
            <person name="Yang W."/>
            <person name="Lou X."/>
            <person name="Chen J."/>
            <person name="Feng M."/>
            <person name="Jian J."/>
            <person name="Zhang X."/>
            <person name="Luo G."/>
            <person name="Jiang Y."/>
            <person name="Liu J."/>
            <person name="Wang Z."/>
            <person name="Sha Y."/>
            <person name="Zhang B."/>
            <person name="Wu H."/>
            <person name="Tang D."/>
            <person name="Shen Q."/>
            <person name="Xue P."/>
            <person name="Zou S."/>
            <person name="Wang X."/>
            <person name="Liu X."/>
            <person name="Wang F."/>
            <person name="Yang Y."/>
            <person name="An X."/>
            <person name="Dong Z."/>
            <person name="Zhang K."/>
            <person name="Zhang X."/>
            <person name="Luo M.C."/>
            <person name="Dvorak J."/>
            <person name="Tong Y."/>
            <person name="Wang J."/>
            <person name="Yang H."/>
            <person name="Li Z."/>
            <person name="Wang D."/>
            <person name="Zhang A."/>
            <person name="Wang J."/>
        </authorList>
    </citation>
    <scope>NUCLEOTIDE SEQUENCE</scope>
    <source>
        <strain evidence="9">cv. G1812</strain>
    </source>
</reference>
<dbReference type="PANTHER" id="PTHR11474">
    <property type="entry name" value="TYROSINASE FAMILY MEMBER"/>
    <property type="match status" value="1"/>
</dbReference>
<keyword evidence="9" id="KW-1185">Reference proteome</keyword>
<accession>A0A8R7QME0</accession>
<dbReference type="PANTHER" id="PTHR11474:SF100">
    <property type="entry name" value="POLYPHENOL OXIDASE FAMILY PROTEIN-RELATED"/>
    <property type="match status" value="1"/>
</dbReference>
<dbReference type="InterPro" id="IPR002227">
    <property type="entry name" value="Tyrosinase_Cu-bd"/>
</dbReference>
<dbReference type="InterPro" id="IPR022739">
    <property type="entry name" value="Polyphenol_oxidase_cen"/>
</dbReference>
<dbReference type="GO" id="GO:0004097">
    <property type="term" value="F:catechol oxidase activity"/>
    <property type="evidence" value="ECO:0007669"/>
    <property type="project" value="InterPro"/>
</dbReference>
<evidence type="ECO:0000256" key="5">
    <source>
        <dbReference type="ARBA" id="ARBA00023008"/>
    </source>
</evidence>
<evidence type="ECO:0000256" key="3">
    <source>
        <dbReference type="ARBA" id="ARBA00022723"/>
    </source>
</evidence>
<keyword evidence="5" id="KW-0186">Copper</keyword>
<dbReference type="Gramene" id="TuG1812G0500005586.01.T01">
    <property type="protein sequence ID" value="TuG1812G0500005586.01.T01.cds369243"/>
    <property type="gene ID" value="TuG1812G0500005586.01"/>
</dbReference>